<proteinExistence type="predicted"/>
<evidence type="ECO:0000313" key="2">
    <source>
        <dbReference type="EMBL" id="KYG67695.1"/>
    </source>
</evidence>
<comment type="caution">
    <text evidence="2">The sequence shown here is derived from an EMBL/GenBank/DDBJ whole genome shotgun (WGS) entry which is preliminary data.</text>
</comment>
<organism evidence="2 3">
    <name type="scientific">Bdellovibrio bacteriovorus</name>
    <dbReference type="NCBI Taxonomy" id="959"/>
    <lineage>
        <taxon>Bacteria</taxon>
        <taxon>Pseudomonadati</taxon>
        <taxon>Bdellovibrionota</taxon>
        <taxon>Bdellovibrionia</taxon>
        <taxon>Bdellovibrionales</taxon>
        <taxon>Pseudobdellovibrionaceae</taxon>
        <taxon>Bdellovibrio</taxon>
    </lineage>
</organism>
<name>A0A150WTD7_BDEBC</name>
<feature type="chain" id="PRO_5007573619" evidence="1">
    <location>
        <begin position="19"/>
        <end position="122"/>
    </location>
</feature>
<evidence type="ECO:0000313" key="3">
    <source>
        <dbReference type="Proteomes" id="UP000075391"/>
    </source>
</evidence>
<dbReference type="AlphaFoldDB" id="A0A150WTD7"/>
<accession>A0A150WTD7</accession>
<feature type="signal peptide" evidence="1">
    <location>
        <begin position="1"/>
        <end position="18"/>
    </location>
</feature>
<dbReference type="EMBL" id="LUKF01000007">
    <property type="protein sequence ID" value="KYG67695.1"/>
    <property type="molecule type" value="Genomic_DNA"/>
</dbReference>
<gene>
    <name evidence="2" type="ORF">AZI85_17030</name>
</gene>
<sequence>MKKAFVLTILLTASLAQADSKLSPKKAQCLEAASEAIVQYLSDAASVTDYEILRNKKGQPEEITSATEQTSYVLTEIYKLDNGNELIVYGDESMFIHAEMAARGKTCQTVDISTAQNDQDWE</sequence>
<keyword evidence="1" id="KW-0732">Signal</keyword>
<reference evidence="2 3" key="1">
    <citation type="submission" date="2016-03" db="EMBL/GenBank/DDBJ databases">
        <authorList>
            <person name="Ploux O."/>
        </authorList>
    </citation>
    <scope>NUCLEOTIDE SEQUENCE [LARGE SCALE GENOMIC DNA]</scope>
    <source>
        <strain evidence="2 3">BER2</strain>
    </source>
</reference>
<evidence type="ECO:0000256" key="1">
    <source>
        <dbReference type="SAM" id="SignalP"/>
    </source>
</evidence>
<protein>
    <submittedName>
        <fullName evidence="2">Uncharacterized protein</fullName>
    </submittedName>
</protein>
<dbReference type="RefSeq" id="WP_063243289.1">
    <property type="nucleotide sequence ID" value="NZ_LUKF01000007.1"/>
</dbReference>
<dbReference type="Proteomes" id="UP000075391">
    <property type="component" value="Unassembled WGS sequence"/>
</dbReference>